<evidence type="ECO:0000256" key="3">
    <source>
        <dbReference type="ARBA" id="ARBA00022553"/>
    </source>
</evidence>
<dbReference type="InterPro" id="IPR004809">
    <property type="entry name" value="Gln_synth_I"/>
</dbReference>
<name>A0A7V9AD92_9BACT</name>
<feature type="binding site" evidence="11">
    <location>
        <position position="148"/>
    </location>
    <ligand>
        <name>Mg(2+)</name>
        <dbReference type="ChEBI" id="CHEBI:18420"/>
        <label>1</label>
    </ligand>
</feature>
<feature type="binding site" evidence="10">
    <location>
        <position position="355"/>
    </location>
    <ligand>
        <name>ATP</name>
        <dbReference type="ChEBI" id="CHEBI:30616"/>
    </ligand>
</feature>
<feature type="binding site" evidence="10">
    <location>
        <position position="223"/>
    </location>
    <ligand>
        <name>ATP</name>
        <dbReference type="ChEBI" id="CHEBI:30616"/>
    </ligand>
</feature>
<keyword evidence="7 10" id="KW-0067">ATP-binding</keyword>
<evidence type="ECO:0000256" key="11">
    <source>
        <dbReference type="PIRSR" id="PIRSR604809-3"/>
    </source>
</evidence>
<dbReference type="SMART" id="SM01230">
    <property type="entry name" value="Gln-synt_C"/>
    <property type="match status" value="1"/>
</dbReference>
<dbReference type="SUPFAM" id="SSF54368">
    <property type="entry name" value="Glutamine synthetase, N-terminal domain"/>
    <property type="match status" value="1"/>
</dbReference>
<dbReference type="InterPro" id="IPR008147">
    <property type="entry name" value="Gln_synt_N"/>
</dbReference>
<accession>A0A7V9AD92</accession>
<feature type="binding site" evidence="10">
    <location>
        <begin position="287"/>
        <end position="289"/>
    </location>
    <ligand>
        <name>ATP</name>
        <dbReference type="ChEBI" id="CHEBI:30616"/>
    </ligand>
</feature>
<feature type="domain" description="GS beta-grasp" evidence="15">
    <location>
        <begin position="29"/>
        <end position="113"/>
    </location>
</feature>
<comment type="subunit">
    <text evidence="2">Oligomer of 12 subunits arranged in the form of two hexagons.</text>
</comment>
<dbReference type="GO" id="GO:0005737">
    <property type="term" value="C:cytoplasm"/>
    <property type="evidence" value="ECO:0007669"/>
    <property type="project" value="TreeGrafter"/>
</dbReference>
<comment type="similarity">
    <text evidence="1 13 14">Belongs to the glutamine synthetase family.</text>
</comment>
<dbReference type="PROSITE" id="PS51986">
    <property type="entry name" value="GS_BETA_GRASP"/>
    <property type="match status" value="1"/>
</dbReference>
<sequence length="486" mass="55394">MPLPKGVAIVPHREAPRTPREVLAYLREHEVKAVDLRFMDFPGQWKHFTIPAAALTEEIFEEGYGFDASSLRGWQAINESDMLLVPQPDTLFLDPFARERTLAMICNIQDPLTREDYSRDPRNVARKAVHYMRQQGVADTACFGPSLEFFIFDEVRYEQTAHAAFYWVDSAEGIWNSGRQEGPNLGGKIPHRQGYFPCPPADSLHDLRSEMMLAMEECGLRVESHHHEKASGGQCAINIHYDELVAMADQVLKYKYVVKNVARRHNKVATFMPKPLFEDYGSGMHVHVSLWKNGQNLFYGSDYSNLSEMAMYALGGLLRHAPALCAITNPTTNSYKRLVPGYEAPVHLAYSQRNRSAAVRIPVYSARPESKRLEYRVPDGTANPYLAFAAMLMAMLDGIRNKIHPGPPLDKDIYDLPPEELQDVPRTPQTLDEALSALERDHDFLLQGGVFTEDVIETWIDYKRTYEVAPLRMRPHPYEFALYFDL</sequence>
<dbReference type="InterPro" id="IPR036651">
    <property type="entry name" value="Gln_synt_N_sf"/>
</dbReference>
<evidence type="ECO:0000256" key="4">
    <source>
        <dbReference type="ARBA" id="ARBA00022598"/>
    </source>
</evidence>
<evidence type="ECO:0000256" key="10">
    <source>
        <dbReference type="PIRSR" id="PIRSR604809-2"/>
    </source>
</evidence>
<evidence type="ECO:0000259" key="15">
    <source>
        <dbReference type="PROSITE" id="PS51986"/>
    </source>
</evidence>
<dbReference type="Proteomes" id="UP000542342">
    <property type="component" value="Unassembled WGS sequence"/>
</dbReference>
<keyword evidence="4 17" id="KW-0436">Ligase</keyword>
<reference evidence="17 18" key="1">
    <citation type="submission" date="2020-07" db="EMBL/GenBank/DDBJ databases">
        <title>Thermogemmata thermophila gen. nov., sp. nov., a novel moderate thermophilic planctomycete from a Kamchatka hot spring.</title>
        <authorList>
            <person name="Elcheninov A.G."/>
            <person name="Podosokorskaya O.A."/>
            <person name="Kovaleva O.L."/>
            <person name="Novikov A."/>
            <person name="Bonch-Osmolovskaya E.A."/>
            <person name="Toshchakov S.V."/>
            <person name="Kublanov I.V."/>
        </authorList>
    </citation>
    <scope>NUCLEOTIDE SEQUENCE [LARGE SCALE GENOMIC DNA]</scope>
    <source>
        <strain evidence="17 18">2918</strain>
    </source>
</reference>
<dbReference type="EC" id="6.3.1.2" evidence="17"/>
<dbReference type="Pfam" id="PF00120">
    <property type="entry name" value="Gln-synt_C"/>
    <property type="match status" value="1"/>
</dbReference>
<feature type="binding site" evidence="9">
    <location>
        <position position="355"/>
    </location>
    <ligand>
        <name>L-glutamate</name>
        <dbReference type="ChEBI" id="CHEBI:29985"/>
    </ligand>
</feature>
<feature type="binding site" evidence="11">
    <location>
        <position position="374"/>
    </location>
    <ligand>
        <name>Mg(2+)</name>
        <dbReference type="ChEBI" id="CHEBI:18420"/>
        <label>1</label>
    </ligand>
</feature>
<dbReference type="FunFam" id="3.30.590.10:FF:000001">
    <property type="entry name" value="Glutamine synthetase"/>
    <property type="match status" value="1"/>
</dbReference>
<evidence type="ECO:0000256" key="6">
    <source>
        <dbReference type="ARBA" id="ARBA00022741"/>
    </source>
</evidence>
<evidence type="ECO:0000256" key="2">
    <source>
        <dbReference type="ARBA" id="ARBA00011354"/>
    </source>
</evidence>
<evidence type="ECO:0000256" key="5">
    <source>
        <dbReference type="ARBA" id="ARBA00022723"/>
    </source>
</evidence>
<evidence type="ECO:0000256" key="1">
    <source>
        <dbReference type="ARBA" id="ARBA00009897"/>
    </source>
</evidence>
<dbReference type="Gene3D" id="3.10.20.70">
    <property type="entry name" value="Glutamine synthetase, N-terminal domain"/>
    <property type="match status" value="1"/>
</dbReference>
<evidence type="ECO:0000259" key="16">
    <source>
        <dbReference type="PROSITE" id="PS51987"/>
    </source>
</evidence>
<feature type="binding site" evidence="9">
    <location>
        <position position="337"/>
    </location>
    <ligand>
        <name>L-glutamate</name>
        <dbReference type="ChEBI" id="CHEBI:29985"/>
    </ligand>
</feature>
<keyword evidence="6 10" id="KW-0547">Nucleotide-binding</keyword>
<protein>
    <submittedName>
        <fullName evidence="17">Type I glutamate--ammonia ligase</fullName>
        <ecNumber evidence="17">6.3.1.2</ecNumber>
    </submittedName>
</protein>
<evidence type="ECO:0000313" key="18">
    <source>
        <dbReference type="Proteomes" id="UP000542342"/>
    </source>
</evidence>
<dbReference type="PANTHER" id="PTHR43407">
    <property type="entry name" value="GLUTAMINE SYNTHETASE"/>
    <property type="match status" value="1"/>
</dbReference>
<dbReference type="GO" id="GO:0046872">
    <property type="term" value="F:metal ion binding"/>
    <property type="evidence" value="ECO:0007669"/>
    <property type="project" value="UniProtKB-KW"/>
</dbReference>
<dbReference type="PANTHER" id="PTHR43407:SF1">
    <property type="entry name" value="LENGSIN"/>
    <property type="match status" value="1"/>
</dbReference>
<evidence type="ECO:0000256" key="14">
    <source>
        <dbReference type="RuleBase" id="RU000384"/>
    </source>
</evidence>
<keyword evidence="3 12" id="KW-0597">Phosphoprotein</keyword>
<dbReference type="InterPro" id="IPR014746">
    <property type="entry name" value="Gln_synth/guanido_kin_cat_dom"/>
</dbReference>
<dbReference type="GO" id="GO:0006542">
    <property type="term" value="P:glutamine biosynthetic process"/>
    <property type="evidence" value="ECO:0007669"/>
    <property type="project" value="InterPro"/>
</dbReference>
<evidence type="ECO:0000256" key="8">
    <source>
        <dbReference type="ARBA" id="ARBA00022842"/>
    </source>
</evidence>
<dbReference type="InterPro" id="IPR008146">
    <property type="entry name" value="Gln_synth_cat_dom"/>
</dbReference>
<dbReference type="InterPro" id="IPR001637">
    <property type="entry name" value="Gln_synth_I_adenylation_site"/>
</dbReference>
<dbReference type="GO" id="GO:0016020">
    <property type="term" value="C:membrane"/>
    <property type="evidence" value="ECO:0007669"/>
    <property type="project" value="TreeGrafter"/>
</dbReference>
<feature type="binding site" evidence="11">
    <location>
        <position position="228"/>
    </location>
    <ligand>
        <name>Mg(2+)</name>
        <dbReference type="ChEBI" id="CHEBI:18420"/>
        <label>1</label>
    </ligand>
</feature>
<organism evidence="17 18">
    <name type="scientific">Thermogemmata fonticola</name>
    <dbReference type="NCBI Taxonomy" id="2755323"/>
    <lineage>
        <taxon>Bacteria</taxon>
        <taxon>Pseudomonadati</taxon>
        <taxon>Planctomycetota</taxon>
        <taxon>Planctomycetia</taxon>
        <taxon>Gemmatales</taxon>
        <taxon>Gemmataceae</taxon>
        <taxon>Thermogemmata</taxon>
    </lineage>
</organism>
<dbReference type="SUPFAM" id="SSF55931">
    <property type="entry name" value="Glutamine synthetase/guanido kinase"/>
    <property type="match status" value="1"/>
</dbReference>
<dbReference type="GO" id="GO:0005524">
    <property type="term" value="F:ATP binding"/>
    <property type="evidence" value="ECO:0007669"/>
    <property type="project" value="UniProtKB-KW"/>
</dbReference>
<evidence type="ECO:0000256" key="12">
    <source>
        <dbReference type="PIRSR" id="PIRSR604809-50"/>
    </source>
</evidence>
<dbReference type="Gene3D" id="3.30.590.10">
    <property type="entry name" value="Glutamine synthetase/guanido kinase, catalytic domain"/>
    <property type="match status" value="1"/>
</dbReference>
<evidence type="ECO:0000313" key="17">
    <source>
        <dbReference type="EMBL" id="MBA2227844.1"/>
    </source>
</evidence>
<comment type="caution">
    <text evidence="17">The sequence shown here is derived from an EMBL/GenBank/DDBJ whole genome shotgun (WGS) entry which is preliminary data.</text>
</comment>
<evidence type="ECO:0000256" key="9">
    <source>
        <dbReference type="PIRSR" id="PIRSR604809-1"/>
    </source>
</evidence>
<dbReference type="GO" id="GO:0004356">
    <property type="term" value="F:glutamine synthetase activity"/>
    <property type="evidence" value="ECO:0007669"/>
    <property type="project" value="UniProtKB-EC"/>
</dbReference>
<dbReference type="EMBL" id="JACEFB010000020">
    <property type="protein sequence ID" value="MBA2227844.1"/>
    <property type="molecule type" value="Genomic_DNA"/>
</dbReference>
<proteinExistence type="inferred from homology"/>
<gene>
    <name evidence="17" type="primary">glnA</name>
    <name evidence="17" type="ORF">H0921_16920</name>
</gene>
<comment type="cofactor">
    <cofactor evidence="11">
        <name>Mg(2+)</name>
        <dbReference type="ChEBI" id="CHEBI:18420"/>
    </cofactor>
    <text evidence="11">Binds 2 Mg(2+) ions per subunit.</text>
</comment>
<evidence type="ECO:0000256" key="7">
    <source>
        <dbReference type="ARBA" id="ARBA00022840"/>
    </source>
</evidence>
<keyword evidence="8 11" id="KW-0460">Magnesium</keyword>
<feature type="modified residue" description="O-AMP-tyrosine" evidence="12">
    <location>
        <position position="414"/>
    </location>
</feature>
<dbReference type="Pfam" id="PF03951">
    <property type="entry name" value="Gln-synt_N"/>
    <property type="match status" value="1"/>
</dbReference>
<dbReference type="NCBIfam" id="TIGR00653">
    <property type="entry name" value="GlnA"/>
    <property type="match status" value="1"/>
</dbReference>
<feature type="domain" description="GS catalytic" evidence="16">
    <location>
        <begin position="121"/>
        <end position="486"/>
    </location>
</feature>
<feature type="binding site" evidence="9">
    <location>
        <position position="343"/>
    </location>
    <ligand>
        <name>L-glutamate</name>
        <dbReference type="ChEBI" id="CHEBI:29985"/>
    </ligand>
</feature>
<keyword evidence="18" id="KW-1185">Reference proteome</keyword>
<dbReference type="GO" id="GO:0019740">
    <property type="term" value="P:nitrogen utilization"/>
    <property type="evidence" value="ECO:0007669"/>
    <property type="project" value="TreeGrafter"/>
</dbReference>
<dbReference type="PROSITE" id="PS51987">
    <property type="entry name" value="GS_CATALYTIC"/>
    <property type="match status" value="1"/>
</dbReference>
<feature type="binding site" evidence="11">
    <location>
        <position position="285"/>
    </location>
    <ligand>
        <name>Mg(2+)</name>
        <dbReference type="ChEBI" id="CHEBI:18420"/>
        <label>1</label>
    </ligand>
</feature>
<feature type="binding site" evidence="9">
    <location>
        <position position="376"/>
    </location>
    <ligand>
        <name>L-glutamate</name>
        <dbReference type="ChEBI" id="CHEBI:29985"/>
    </ligand>
</feature>
<dbReference type="AlphaFoldDB" id="A0A7V9AD92"/>
<dbReference type="PROSITE" id="PS00182">
    <property type="entry name" value="GLNA_ADENYLATION"/>
    <property type="match status" value="1"/>
</dbReference>
<keyword evidence="5 11" id="KW-0479">Metal-binding</keyword>
<evidence type="ECO:0000256" key="13">
    <source>
        <dbReference type="PROSITE-ProRule" id="PRU01330"/>
    </source>
</evidence>